<proteinExistence type="predicted"/>
<gene>
    <name evidence="1" type="ORF">AKJ44_01435</name>
</gene>
<comment type="caution">
    <text evidence="1">The sequence shown here is derived from an EMBL/GenBank/DDBJ whole genome shotgun (WGS) entry which is preliminary data.</text>
</comment>
<protein>
    <submittedName>
        <fullName evidence="1">Uncharacterized protein</fullName>
    </submittedName>
</protein>
<reference evidence="1 2" key="1">
    <citation type="journal article" date="2016" name="Sci. Rep.">
        <title>Metabolic traits of an uncultured archaeal lineage -MSBL1- from brine pools of the Red Sea.</title>
        <authorList>
            <person name="Mwirichia R."/>
            <person name="Alam I."/>
            <person name="Rashid M."/>
            <person name="Vinu M."/>
            <person name="Ba-Alawi W."/>
            <person name="Anthony Kamau A."/>
            <person name="Kamanda Ngugi D."/>
            <person name="Goker M."/>
            <person name="Klenk H.P."/>
            <person name="Bajic V."/>
            <person name="Stingl U."/>
        </authorList>
    </citation>
    <scope>NUCLEOTIDE SEQUENCE [LARGE SCALE GENOMIC DNA]</scope>
    <source>
        <strain evidence="1">SCGC-AAA261F17</strain>
    </source>
</reference>
<organism evidence="1 2">
    <name type="scientific">candidate division MSBL1 archaeon SCGC-AAA261F17</name>
    <dbReference type="NCBI Taxonomy" id="1698274"/>
    <lineage>
        <taxon>Archaea</taxon>
        <taxon>Methanobacteriati</taxon>
        <taxon>Methanobacteriota</taxon>
        <taxon>candidate division MSBL1</taxon>
    </lineage>
</organism>
<dbReference type="EMBL" id="LHXY01000014">
    <property type="protein sequence ID" value="KXB02069.1"/>
    <property type="molecule type" value="Genomic_DNA"/>
</dbReference>
<dbReference type="AlphaFoldDB" id="A0A133V6J5"/>
<evidence type="ECO:0000313" key="2">
    <source>
        <dbReference type="Proteomes" id="UP000070035"/>
    </source>
</evidence>
<name>A0A133V6J5_9EURY</name>
<evidence type="ECO:0000313" key="1">
    <source>
        <dbReference type="EMBL" id="KXB02069.1"/>
    </source>
</evidence>
<accession>A0A133V6J5</accession>
<dbReference type="Gene3D" id="3.40.50.2000">
    <property type="entry name" value="Glycogen Phosphorylase B"/>
    <property type="match status" value="1"/>
</dbReference>
<keyword evidence="2" id="KW-1185">Reference proteome</keyword>
<dbReference type="Proteomes" id="UP000070035">
    <property type="component" value="Unassembled WGS sequence"/>
</dbReference>
<sequence>MKILLVTEYFPEDGITGGVEARFYCLSKHLAENHEVSIKGIFTDYSKTRETTIASGIKIFLDLLKQKVGGP</sequence>